<dbReference type="PROSITE" id="PS51257">
    <property type="entry name" value="PROKAR_LIPOPROTEIN"/>
    <property type="match status" value="1"/>
</dbReference>
<comment type="caution">
    <text evidence="2">The sequence shown here is derived from an EMBL/GenBank/DDBJ whole genome shotgun (WGS) entry which is preliminary data.</text>
</comment>
<feature type="chain" id="PRO_5046948996" evidence="1">
    <location>
        <begin position="24"/>
        <end position="183"/>
    </location>
</feature>
<protein>
    <submittedName>
        <fullName evidence="2">DUF3833 domain-containing protein</fullName>
    </submittedName>
</protein>
<proteinExistence type="predicted"/>
<organism evidence="2 3">
    <name type="scientific">Piscinibacterium candidicorallinum</name>
    <dbReference type="NCBI Taxonomy" id="1793872"/>
    <lineage>
        <taxon>Bacteria</taxon>
        <taxon>Pseudomonadati</taxon>
        <taxon>Pseudomonadota</taxon>
        <taxon>Betaproteobacteria</taxon>
        <taxon>Burkholderiales</taxon>
        <taxon>Piscinibacterium</taxon>
    </lineage>
</organism>
<name>A0ABV7H7A5_9BURK</name>
<gene>
    <name evidence="2" type="ORF">ACFOEN_12490</name>
</gene>
<feature type="signal peptide" evidence="1">
    <location>
        <begin position="1"/>
        <end position="23"/>
    </location>
</feature>
<dbReference type="EMBL" id="JBHRTI010000007">
    <property type="protein sequence ID" value="MFC3148441.1"/>
    <property type="molecule type" value="Genomic_DNA"/>
</dbReference>
<evidence type="ECO:0000256" key="1">
    <source>
        <dbReference type="SAM" id="SignalP"/>
    </source>
</evidence>
<reference evidence="3" key="1">
    <citation type="journal article" date="2019" name="Int. J. Syst. Evol. Microbiol.">
        <title>The Global Catalogue of Microorganisms (GCM) 10K type strain sequencing project: providing services to taxonomists for standard genome sequencing and annotation.</title>
        <authorList>
            <consortium name="The Broad Institute Genomics Platform"/>
            <consortium name="The Broad Institute Genome Sequencing Center for Infectious Disease"/>
            <person name="Wu L."/>
            <person name="Ma J."/>
        </authorList>
    </citation>
    <scope>NUCLEOTIDE SEQUENCE [LARGE SCALE GENOMIC DNA]</scope>
    <source>
        <strain evidence="3">KCTC 52168</strain>
    </source>
</reference>
<sequence>MSLLKLFRAGLIALGLVALSACAGIDPAKYVNEKPTLDMRQYFNGTIDGYGMVRNRSGEVTRRFVVVIKASWAGDVLTLDEDFVWSDGQKEKRIWTIQRRADGTWSGKADGVVGEATGKLSGNAFNFRYTFDLPVGDKRYHVNFDDWLYLIDERNMLNHAQISKFGFNVADVFISFNKRLPAQ</sequence>
<dbReference type="Proteomes" id="UP001595556">
    <property type="component" value="Unassembled WGS sequence"/>
</dbReference>
<dbReference type="Pfam" id="PF12915">
    <property type="entry name" value="DUF3833"/>
    <property type="match status" value="1"/>
</dbReference>
<evidence type="ECO:0000313" key="2">
    <source>
        <dbReference type="EMBL" id="MFC3148441.1"/>
    </source>
</evidence>
<dbReference type="InterPro" id="IPR024409">
    <property type="entry name" value="DUF3833"/>
</dbReference>
<evidence type="ECO:0000313" key="3">
    <source>
        <dbReference type="Proteomes" id="UP001595556"/>
    </source>
</evidence>
<keyword evidence="3" id="KW-1185">Reference proteome</keyword>
<accession>A0ABV7H7A5</accession>
<keyword evidence="1" id="KW-0732">Signal</keyword>
<dbReference type="RefSeq" id="WP_377304416.1">
    <property type="nucleotide sequence ID" value="NZ_CP180191.1"/>
</dbReference>